<dbReference type="RefSeq" id="WP_134110071.1">
    <property type="nucleotide sequence ID" value="NZ_SOCN01000001.1"/>
</dbReference>
<keyword evidence="2" id="KW-1185">Reference proteome</keyword>
<accession>A0A4R7UDY4</accession>
<evidence type="ECO:0000313" key="2">
    <source>
        <dbReference type="Proteomes" id="UP000295757"/>
    </source>
</evidence>
<dbReference type="SUPFAM" id="SSF50814">
    <property type="entry name" value="Lipocalins"/>
    <property type="match status" value="1"/>
</dbReference>
<dbReference type="Proteomes" id="UP000295757">
    <property type="component" value="Unassembled WGS sequence"/>
</dbReference>
<dbReference type="Gene3D" id="2.40.128.20">
    <property type="match status" value="1"/>
</dbReference>
<dbReference type="AlphaFoldDB" id="A0A4R7UDY4"/>
<evidence type="ECO:0000313" key="1">
    <source>
        <dbReference type="EMBL" id="TDV24131.1"/>
    </source>
</evidence>
<gene>
    <name evidence="1" type="ORF">BCF59_0078</name>
</gene>
<proteinExistence type="predicted"/>
<dbReference type="OrthoDB" id="398415at2"/>
<reference evidence="1 2" key="1">
    <citation type="submission" date="2019-03" db="EMBL/GenBank/DDBJ databases">
        <title>Genomic Encyclopedia of Archaeal and Bacterial Type Strains, Phase II (KMG-II): from individual species to whole genera.</title>
        <authorList>
            <person name="Goeker M."/>
        </authorList>
    </citation>
    <scope>NUCLEOTIDE SEQUENCE [LARGE SCALE GENOMIC DNA]</scope>
    <source>
        <strain evidence="1 2">ATCC 35214</strain>
    </source>
</reference>
<comment type="caution">
    <text evidence="1">The sequence shown here is derived from an EMBL/GenBank/DDBJ whole genome shotgun (WGS) entry which is preliminary data.</text>
</comment>
<dbReference type="EMBL" id="SOCN01000001">
    <property type="protein sequence ID" value="TDV24131.1"/>
    <property type="molecule type" value="Genomic_DNA"/>
</dbReference>
<name>A0A4R7UDY4_9BACT</name>
<dbReference type="InterPro" id="IPR012674">
    <property type="entry name" value="Calycin"/>
</dbReference>
<sequence length="128" mass="15145">MKINFKSTIKQNNDERVVDFDADLEYTNEDGYQVFTFSEPSEGIRNRIEVSDNEINIYAGSTSVYLKYNQVYNFDLDIDHHQWKNQIINLDSHWFLKDFQENSYSFTYTLSRNGTLLGEYAITLTIKE</sequence>
<organism evidence="1 2">
    <name type="scientific">Mycoplasmopsis mustelae</name>
    <dbReference type="NCBI Taxonomy" id="171289"/>
    <lineage>
        <taxon>Bacteria</taxon>
        <taxon>Bacillati</taxon>
        <taxon>Mycoplasmatota</taxon>
        <taxon>Mycoplasmoidales</taxon>
        <taxon>Metamycoplasmataceae</taxon>
        <taxon>Mycoplasmopsis</taxon>
    </lineage>
</organism>
<protein>
    <submittedName>
        <fullName evidence="1">Uncharacterized protein DUF1934</fullName>
    </submittedName>
</protein>